<protein>
    <recommendedName>
        <fullName evidence="1">Tc1-like transposase DDE domain-containing protein</fullName>
    </recommendedName>
</protein>
<reference evidence="2 3" key="1">
    <citation type="journal article" date="2018" name="Environ. Microbiol.">
        <title>Novel energy conservation strategies and behaviour of Pelotomaculum schinkii driving syntrophic propionate catabolism.</title>
        <authorList>
            <person name="Hidalgo-Ahumada C.A.P."/>
            <person name="Nobu M.K."/>
            <person name="Narihiro T."/>
            <person name="Tamaki H."/>
            <person name="Liu W.T."/>
            <person name="Kamagata Y."/>
            <person name="Stams A.J.M."/>
            <person name="Imachi H."/>
            <person name="Sousa D.Z."/>
        </authorList>
    </citation>
    <scope>NUCLEOTIDE SEQUENCE [LARGE SCALE GENOMIC DNA]</scope>
    <source>
        <strain evidence="2 3">HH</strain>
    </source>
</reference>
<feature type="domain" description="Tc1-like transposase DDE" evidence="1">
    <location>
        <begin position="2"/>
        <end position="88"/>
    </location>
</feature>
<gene>
    <name evidence="2" type="ORF">Psch_00926</name>
</gene>
<evidence type="ECO:0000313" key="3">
    <source>
        <dbReference type="Proteomes" id="UP000298324"/>
    </source>
</evidence>
<comment type="caution">
    <text evidence="2">The sequence shown here is derived from an EMBL/GenBank/DDBJ whole genome shotgun (WGS) entry which is preliminary data.</text>
</comment>
<dbReference type="AlphaFoldDB" id="A0A4Y7REC9"/>
<evidence type="ECO:0000313" key="2">
    <source>
        <dbReference type="EMBL" id="TEB07375.1"/>
    </source>
</evidence>
<dbReference type="EMBL" id="QFGA01000001">
    <property type="protein sequence ID" value="TEB07375.1"/>
    <property type="molecule type" value="Genomic_DNA"/>
</dbReference>
<dbReference type="Pfam" id="PF13358">
    <property type="entry name" value="DDE_3"/>
    <property type="match status" value="1"/>
</dbReference>
<dbReference type="Proteomes" id="UP000298324">
    <property type="component" value="Unassembled WGS sequence"/>
</dbReference>
<name>A0A4Y7REC9_9FIRM</name>
<keyword evidence="3" id="KW-1185">Reference proteome</keyword>
<proteinExistence type="predicted"/>
<accession>A0A4Y7REC9</accession>
<dbReference type="InterPro" id="IPR038717">
    <property type="entry name" value="Tc1-like_DDE_dom"/>
</dbReference>
<organism evidence="2 3">
    <name type="scientific">Pelotomaculum schinkii</name>
    <dbReference type="NCBI Taxonomy" id="78350"/>
    <lineage>
        <taxon>Bacteria</taxon>
        <taxon>Bacillati</taxon>
        <taxon>Bacillota</taxon>
        <taxon>Clostridia</taxon>
        <taxon>Eubacteriales</taxon>
        <taxon>Desulfotomaculaceae</taxon>
        <taxon>Pelotomaculum</taxon>
    </lineage>
</organism>
<sequence>MEDILDLYQKQYCRLYPVICLVMDNLNTHTLASLYEAFTPDVARRLAKRLEIHYTPKHGSWLNIAEIELSVMTKQCLECRISSIDSLRLELAEWETTRNRNQKAVDWQFTTDDARIKLKRLYPQFKS</sequence>
<evidence type="ECO:0000259" key="1">
    <source>
        <dbReference type="Pfam" id="PF13358"/>
    </source>
</evidence>